<dbReference type="STRING" id="655827.E9DWX2"/>
<evidence type="ECO:0000313" key="4">
    <source>
        <dbReference type="Proteomes" id="UP000002499"/>
    </source>
</evidence>
<keyword evidence="4" id="KW-1185">Reference proteome</keyword>
<dbReference type="Pfam" id="PF08240">
    <property type="entry name" value="ADH_N"/>
    <property type="match status" value="1"/>
</dbReference>
<dbReference type="CDD" id="cd05195">
    <property type="entry name" value="enoyl_red"/>
    <property type="match status" value="1"/>
</dbReference>
<sequence length="855" mass="93394">MLTSFEKVSSSQELSASLVKAFTREDHEGLRLTSSVLVDSLQKTSGLNEAGLPLHPRSFVDWIKAQAEIITQGRAPFADLTALEQARANDELKQVLFDGVARQSAREELLTRVGTNIVPILTPEVDALELMFGSDDIMSTTCDEGLPGDVATRVLVARPVSHEDSRSRNSGGQDPASGIFPIDTYNFTDMSGAFFERAKSRFSDWSDVLRYQTFDVEKDPALQGFELASYDLIIATHSLNTNYLATHGLVPSGVISGGELIVIENVKPQLMCTPLAFGVLPGWWRGIESYRQSNTLVDQNQGEVELEQAGFKLRLHIQDTDEAASHETSATIASSQQGLDKTSEHRYKCAITYHADYISQLQLAGECASTLANVLECDCSLDPDFQQVKLVLGTCINMIWVSGNPADESKAAMCRGLIRSARWERDQDTVNFIKLGICNSLPPHSVISEQVARVARQAFISKGVIPAYGEYAMKDGVLLTNRLLPAKKINKAVDRRSEPNNKSVKFGAISEGIKLTSIDPHKPQAFHFIRDELVESPLGHDEVQLKVHAAGVRREDLVEASRLIPGQGIGRDCVGVVTEIGSSVTDLSVVDRVMAVRNIRSSGSLSSLFRAHCSAVQKIPDEIEYLEAATVPWSFCTAYYCIVKLAHVQPGETIMIQCADNPIGQTAIQLAMSVGANLLCTASSNGEKLALASRYNLNQAVVFSNDQVPSDVEAILSSNCSGGIDIYLNCDPAGIFDVYQSHATPLCRVVDPHGASTADILSLNDLAKGSISYTSVDMDAVAQSRPKLIQEALLDTWRRLSSSLVKPLRDVDVLGFSKLPKAVLRFRDRESKNPSMFAFQPQDDELVPVSVSRTR</sequence>
<dbReference type="InParanoid" id="E9DWX2"/>
<dbReference type="SMART" id="SM00829">
    <property type="entry name" value="PKS_ER"/>
    <property type="match status" value="1"/>
</dbReference>
<keyword evidence="1 3" id="KW-0808">Transferase</keyword>
<dbReference type="HOGENOM" id="CLU_334017_0_0_1"/>
<dbReference type="SUPFAM" id="SSF53335">
    <property type="entry name" value="S-adenosyl-L-methionine-dependent methyltransferases"/>
    <property type="match status" value="1"/>
</dbReference>
<dbReference type="Proteomes" id="UP000002499">
    <property type="component" value="Unassembled WGS sequence"/>
</dbReference>
<dbReference type="PANTHER" id="PTHR45681:SF6">
    <property type="entry name" value="POLYKETIDE SYNTHASE 37"/>
    <property type="match status" value="1"/>
</dbReference>
<dbReference type="InterPro" id="IPR050444">
    <property type="entry name" value="Polyketide_Synthase"/>
</dbReference>
<reference evidence="3 4" key="1">
    <citation type="journal article" date="2011" name="PLoS Genet.">
        <title>Genome sequencing and comparative transcriptomics of the model entomopathogenic fungi Metarhizium anisopliae and M. acridum.</title>
        <authorList>
            <person name="Gao Q."/>
            <person name="Jin K."/>
            <person name="Ying S.H."/>
            <person name="Zhang Y."/>
            <person name="Xiao G."/>
            <person name="Shang Y."/>
            <person name="Duan Z."/>
            <person name="Hu X."/>
            <person name="Xie X.Q."/>
            <person name="Zhou G."/>
            <person name="Peng G."/>
            <person name="Luo Z."/>
            <person name="Huang W."/>
            <person name="Wang B."/>
            <person name="Fang W."/>
            <person name="Wang S."/>
            <person name="Zhong Y."/>
            <person name="Ma L.J."/>
            <person name="St Leger R.J."/>
            <person name="Zhao G.P."/>
            <person name="Pei Y."/>
            <person name="Feng M.G."/>
            <person name="Xia Y."/>
            <person name="Wang C."/>
        </authorList>
    </citation>
    <scope>NUCLEOTIDE SEQUENCE [LARGE SCALE GENOMIC DNA]</scope>
    <source>
        <strain evidence="3 4">CQMa 102</strain>
    </source>
</reference>
<dbReference type="AlphaFoldDB" id="E9DWX2"/>
<dbReference type="PANTHER" id="PTHR45681">
    <property type="entry name" value="POLYKETIDE SYNTHASE 44-RELATED"/>
    <property type="match status" value="1"/>
</dbReference>
<gene>
    <name evidence="3" type="ORF">MAC_02120</name>
</gene>
<dbReference type="InterPro" id="IPR029063">
    <property type="entry name" value="SAM-dependent_MTases_sf"/>
</dbReference>
<organism evidence="4">
    <name type="scientific">Metarhizium acridum (strain CQMa 102)</name>
    <dbReference type="NCBI Taxonomy" id="655827"/>
    <lineage>
        <taxon>Eukaryota</taxon>
        <taxon>Fungi</taxon>
        <taxon>Dikarya</taxon>
        <taxon>Ascomycota</taxon>
        <taxon>Pezizomycotina</taxon>
        <taxon>Sordariomycetes</taxon>
        <taxon>Hypocreomycetidae</taxon>
        <taxon>Hypocreales</taxon>
        <taxon>Clavicipitaceae</taxon>
        <taxon>Metarhizium</taxon>
    </lineage>
</organism>
<accession>E9DWX2</accession>
<dbReference type="GO" id="GO:0016491">
    <property type="term" value="F:oxidoreductase activity"/>
    <property type="evidence" value="ECO:0007669"/>
    <property type="project" value="InterPro"/>
</dbReference>
<evidence type="ECO:0000259" key="2">
    <source>
        <dbReference type="SMART" id="SM00829"/>
    </source>
</evidence>
<dbReference type="eggNOG" id="KOG1198">
    <property type="taxonomic scope" value="Eukaryota"/>
</dbReference>
<dbReference type="InterPro" id="IPR020843">
    <property type="entry name" value="ER"/>
</dbReference>
<dbReference type="Gene3D" id="3.40.50.150">
    <property type="entry name" value="Vaccinia Virus protein VP39"/>
    <property type="match status" value="1"/>
</dbReference>
<evidence type="ECO:0000256" key="1">
    <source>
        <dbReference type="ARBA" id="ARBA00022679"/>
    </source>
</evidence>
<dbReference type="InterPro" id="IPR036291">
    <property type="entry name" value="NAD(P)-bd_dom_sf"/>
</dbReference>
<feature type="domain" description="Enoyl reductase (ER)" evidence="2">
    <location>
        <begin position="521"/>
        <end position="824"/>
    </location>
</feature>
<protein>
    <submittedName>
        <fullName evidence="3">Fatty acid synthase S-acetyltransferase</fullName>
    </submittedName>
</protein>
<dbReference type="EMBL" id="GL698479">
    <property type="protein sequence ID" value="EFY91835.1"/>
    <property type="molecule type" value="Genomic_DNA"/>
</dbReference>
<name>E9DWX2_METAQ</name>
<dbReference type="OrthoDB" id="5122774at2759"/>
<dbReference type="Gene3D" id="3.90.180.10">
    <property type="entry name" value="Medium-chain alcohol dehydrogenases, catalytic domain"/>
    <property type="match status" value="1"/>
</dbReference>
<proteinExistence type="predicted"/>
<dbReference type="SUPFAM" id="SSF50129">
    <property type="entry name" value="GroES-like"/>
    <property type="match status" value="1"/>
</dbReference>
<dbReference type="SUPFAM" id="SSF51735">
    <property type="entry name" value="NAD(P)-binding Rossmann-fold domains"/>
    <property type="match status" value="1"/>
</dbReference>
<dbReference type="GO" id="GO:0016740">
    <property type="term" value="F:transferase activity"/>
    <property type="evidence" value="ECO:0007669"/>
    <property type="project" value="UniProtKB-KW"/>
</dbReference>
<evidence type="ECO:0000313" key="3">
    <source>
        <dbReference type="EMBL" id="EFY91835.1"/>
    </source>
</evidence>
<dbReference type="InterPro" id="IPR011032">
    <property type="entry name" value="GroES-like_sf"/>
</dbReference>
<dbReference type="InterPro" id="IPR013154">
    <property type="entry name" value="ADH-like_N"/>
</dbReference>